<dbReference type="GO" id="GO:0046076">
    <property type="term" value="P:dTTP catabolic process"/>
    <property type="evidence" value="ECO:0007669"/>
    <property type="project" value="TreeGrafter"/>
</dbReference>
<keyword evidence="5" id="KW-0175">Coiled coil</keyword>
<dbReference type="NCBIfam" id="NF007113">
    <property type="entry name" value="PRK09562.1"/>
    <property type="match status" value="1"/>
</dbReference>
<dbReference type="GO" id="GO:0006950">
    <property type="term" value="P:response to stress"/>
    <property type="evidence" value="ECO:0007669"/>
    <property type="project" value="UniProtKB-ARBA"/>
</dbReference>
<dbReference type="Proteomes" id="UP000187408">
    <property type="component" value="Unassembled WGS sequence"/>
</dbReference>
<dbReference type="InterPro" id="IPR011551">
    <property type="entry name" value="NTP_PyrPHydrolase_MazG"/>
</dbReference>
<evidence type="ECO:0000256" key="3">
    <source>
        <dbReference type="ARBA" id="ARBA00066372"/>
    </source>
</evidence>
<accession>A0A1R1MN44</accession>
<comment type="catalytic activity">
    <reaction evidence="1">
        <text>ATP + H2O = AMP + diphosphate + H(+)</text>
        <dbReference type="Rhea" id="RHEA:14245"/>
        <dbReference type="ChEBI" id="CHEBI:15377"/>
        <dbReference type="ChEBI" id="CHEBI:15378"/>
        <dbReference type="ChEBI" id="CHEBI:30616"/>
        <dbReference type="ChEBI" id="CHEBI:33019"/>
        <dbReference type="ChEBI" id="CHEBI:456215"/>
        <dbReference type="EC" id="3.6.1.8"/>
    </reaction>
</comment>
<dbReference type="PANTHER" id="PTHR30522:SF0">
    <property type="entry name" value="NUCLEOSIDE TRIPHOSPHATE PYROPHOSPHOHYDROLASE"/>
    <property type="match status" value="1"/>
</dbReference>
<evidence type="ECO:0000313" key="8">
    <source>
        <dbReference type="Proteomes" id="UP000187408"/>
    </source>
</evidence>
<dbReference type="CDD" id="cd11529">
    <property type="entry name" value="NTP-PPase_MazG_Cterm"/>
    <property type="match status" value="1"/>
</dbReference>
<reference evidence="7 8" key="1">
    <citation type="submission" date="2016-10" db="EMBL/GenBank/DDBJ databases">
        <title>Genome sequence of a sulfur-reducing bacterium Desulfurobacterium indicum K6013.</title>
        <authorList>
            <person name="Cao J."/>
            <person name="Shao Z."/>
            <person name="Alain K."/>
            <person name="Jebbar M."/>
        </authorList>
    </citation>
    <scope>NUCLEOTIDE SEQUENCE [LARGE SCALE GENOMIC DNA]</scope>
    <source>
        <strain evidence="7 8">K6013</strain>
    </source>
</reference>
<comment type="similarity">
    <text evidence="2">Belongs to the nucleoside triphosphate pyrophosphohydrolase family.</text>
</comment>
<dbReference type="EC" id="3.6.1.8" evidence="3"/>
<dbReference type="Gene3D" id="1.10.287.1080">
    <property type="entry name" value="MazG-like"/>
    <property type="match status" value="2"/>
</dbReference>
<dbReference type="GO" id="GO:0046081">
    <property type="term" value="P:dUTP catabolic process"/>
    <property type="evidence" value="ECO:0007669"/>
    <property type="project" value="TreeGrafter"/>
</dbReference>
<dbReference type="AlphaFoldDB" id="A0A1R1MN44"/>
<protein>
    <recommendedName>
        <fullName evidence="4">Nucleoside triphosphate pyrophosphohydrolase</fullName>
        <ecNumber evidence="3">3.6.1.8</ecNumber>
    </recommendedName>
</protein>
<gene>
    <name evidence="7" type="ORF">BLW93_01520</name>
</gene>
<organism evidence="7 8">
    <name type="scientific">Desulfurobacterium indicum</name>
    <dbReference type="NCBI Taxonomy" id="1914305"/>
    <lineage>
        <taxon>Bacteria</taxon>
        <taxon>Pseudomonadati</taxon>
        <taxon>Aquificota</taxon>
        <taxon>Aquificia</taxon>
        <taxon>Desulfurobacteriales</taxon>
        <taxon>Desulfurobacteriaceae</taxon>
        <taxon>Desulfurobacterium</taxon>
    </lineage>
</organism>
<keyword evidence="7" id="KW-0378">Hydrolase</keyword>
<comment type="caution">
    <text evidence="7">The sequence shown here is derived from an EMBL/GenBank/DDBJ whole genome shotgun (WGS) entry which is preliminary data.</text>
</comment>
<dbReference type="GO" id="GO:0046061">
    <property type="term" value="P:dATP catabolic process"/>
    <property type="evidence" value="ECO:0007669"/>
    <property type="project" value="TreeGrafter"/>
</dbReference>
<dbReference type="SUPFAM" id="SSF101386">
    <property type="entry name" value="all-alpha NTP pyrophosphatases"/>
    <property type="match status" value="2"/>
</dbReference>
<proteinExistence type="inferred from homology"/>
<sequence>MYKFEDLVKIMEMLRSKNGCPWDRKQTYETLLPYLLEETYEYIDAVKEKDFKNMKEELGDILLQVVFHSQIAREEGKFSINEVIDEICRKLIFRHPHVFGDRKDIKNAQDVLTAWDELKKAEGKEQKSTFDGIPKSLPPLERAFKIQKRAAKTGFDWNNIKDVLEKVKEELRETENAIEKGTREEIEEEIGDLLFAIVNLARFANVDPAVALHRTNEKFIDRFRKMESLAEKEGKKLSEMSLEEMDKLWESVKKEERDVSI</sequence>
<dbReference type="NCBIfam" id="TIGR00444">
    <property type="entry name" value="mazG"/>
    <property type="match status" value="1"/>
</dbReference>
<dbReference type="InterPro" id="IPR048015">
    <property type="entry name" value="NTP-PPase_MazG-like_N"/>
</dbReference>
<evidence type="ECO:0000259" key="6">
    <source>
        <dbReference type="Pfam" id="PF03819"/>
    </source>
</evidence>
<dbReference type="CDD" id="cd11528">
    <property type="entry name" value="NTP-PPase_MazG_Nterm"/>
    <property type="match status" value="1"/>
</dbReference>
<keyword evidence="8" id="KW-1185">Reference proteome</keyword>
<feature type="coiled-coil region" evidence="5">
    <location>
        <begin position="157"/>
        <end position="184"/>
    </location>
</feature>
<feature type="domain" description="NTP pyrophosphohydrolase MazG-like" evidence="6">
    <location>
        <begin position="162"/>
        <end position="222"/>
    </location>
</feature>
<dbReference type="PANTHER" id="PTHR30522">
    <property type="entry name" value="NUCLEOSIDE TRIPHOSPHATE PYROPHOSPHOHYDROLASE"/>
    <property type="match status" value="1"/>
</dbReference>
<evidence type="ECO:0000313" key="7">
    <source>
        <dbReference type="EMBL" id="OMH41197.1"/>
    </source>
</evidence>
<dbReference type="InterPro" id="IPR004518">
    <property type="entry name" value="MazG-like_dom"/>
</dbReference>
<dbReference type="GO" id="GO:0046052">
    <property type="term" value="P:UTP catabolic process"/>
    <property type="evidence" value="ECO:0007669"/>
    <property type="project" value="TreeGrafter"/>
</dbReference>
<dbReference type="GO" id="GO:0006203">
    <property type="term" value="P:dGTP catabolic process"/>
    <property type="evidence" value="ECO:0007669"/>
    <property type="project" value="TreeGrafter"/>
</dbReference>
<evidence type="ECO:0000256" key="2">
    <source>
        <dbReference type="ARBA" id="ARBA00061115"/>
    </source>
</evidence>
<dbReference type="EMBL" id="MOEN01000003">
    <property type="protein sequence ID" value="OMH41197.1"/>
    <property type="molecule type" value="Genomic_DNA"/>
</dbReference>
<dbReference type="RefSeq" id="WP_076712354.1">
    <property type="nucleotide sequence ID" value="NZ_MOEN01000003.1"/>
</dbReference>
<dbReference type="GO" id="GO:0046047">
    <property type="term" value="P:TTP catabolic process"/>
    <property type="evidence" value="ECO:0007669"/>
    <property type="project" value="TreeGrafter"/>
</dbReference>
<name>A0A1R1MN44_9BACT</name>
<feature type="domain" description="NTP pyrophosphohydrolase MazG-like" evidence="6">
    <location>
        <begin position="26"/>
        <end position="99"/>
    </location>
</feature>
<evidence type="ECO:0000256" key="5">
    <source>
        <dbReference type="SAM" id="Coils"/>
    </source>
</evidence>
<dbReference type="Pfam" id="PF03819">
    <property type="entry name" value="MazG"/>
    <property type="match status" value="2"/>
</dbReference>
<evidence type="ECO:0000256" key="4">
    <source>
        <dbReference type="ARBA" id="ARBA00074799"/>
    </source>
</evidence>
<dbReference type="OrthoDB" id="9808939at2"/>
<dbReference type="STRING" id="1914305.BLW93_01520"/>
<dbReference type="FunFam" id="1.10.287.1080:FF:000003">
    <property type="entry name" value="Nucleoside triphosphate pyrophosphohydrolase"/>
    <property type="match status" value="1"/>
</dbReference>
<dbReference type="FunFam" id="1.10.287.1080:FF:000001">
    <property type="entry name" value="Nucleoside triphosphate pyrophosphohydrolase"/>
    <property type="match status" value="1"/>
</dbReference>
<dbReference type="GO" id="GO:0047693">
    <property type="term" value="F:ATP diphosphatase activity"/>
    <property type="evidence" value="ECO:0007669"/>
    <property type="project" value="UniProtKB-EC"/>
</dbReference>
<evidence type="ECO:0000256" key="1">
    <source>
        <dbReference type="ARBA" id="ARBA00052141"/>
    </source>
</evidence>
<dbReference type="InterPro" id="IPR048011">
    <property type="entry name" value="NTP-PPase_MazG-like_C"/>
</dbReference>